<protein>
    <submittedName>
        <fullName evidence="2">Uncharacterized protein</fullName>
    </submittedName>
</protein>
<dbReference type="EMBL" id="CP014323">
    <property type="protein sequence ID" value="AMJ98572.1"/>
    <property type="molecule type" value="Genomic_DNA"/>
</dbReference>
<evidence type="ECO:0000313" key="3">
    <source>
        <dbReference type="Proteomes" id="UP000063991"/>
    </source>
</evidence>
<evidence type="ECO:0000256" key="1">
    <source>
        <dbReference type="SAM" id="Phobius"/>
    </source>
</evidence>
<sequence>MPPESELQISLRNAKIANDDRKIKAERKRQKRELELKEETVQIAKANSKKVTVALVISIISLLMSVSTFIQNQM</sequence>
<reference evidence="2 3" key="1">
    <citation type="submission" date="2015-12" db="EMBL/GenBank/DDBJ databases">
        <authorList>
            <person name="Shamseldin A."/>
            <person name="Moawad H."/>
            <person name="Abd El-Rahim W.M."/>
            <person name="Sadowsky M.J."/>
        </authorList>
    </citation>
    <scope>NUCLEOTIDE SEQUENCE [LARGE SCALE GENOMIC DNA]</scope>
    <source>
        <strain evidence="2 3">D7</strain>
    </source>
</reference>
<organism evidence="2 3">
    <name type="scientific">Alteromonas macleodii</name>
    <name type="common">Pseudoalteromonas macleodii</name>
    <dbReference type="NCBI Taxonomy" id="28108"/>
    <lineage>
        <taxon>Bacteria</taxon>
        <taxon>Pseudomonadati</taxon>
        <taxon>Pseudomonadota</taxon>
        <taxon>Gammaproteobacteria</taxon>
        <taxon>Alteromonadales</taxon>
        <taxon>Alteromonadaceae</taxon>
        <taxon>Alteromonas/Salinimonas group</taxon>
        <taxon>Alteromonas</taxon>
    </lineage>
</organism>
<keyword evidence="1" id="KW-0472">Membrane</keyword>
<evidence type="ECO:0000313" key="2">
    <source>
        <dbReference type="EMBL" id="AMJ98572.1"/>
    </source>
</evidence>
<gene>
    <name evidence="2" type="ORF">AVL55_10550</name>
</gene>
<keyword evidence="1" id="KW-1133">Transmembrane helix</keyword>
<feature type="transmembrane region" description="Helical" evidence="1">
    <location>
        <begin position="51"/>
        <end position="70"/>
    </location>
</feature>
<dbReference type="Proteomes" id="UP000063991">
    <property type="component" value="Chromosome"/>
</dbReference>
<name>A0A126Q016_ALTMA</name>
<proteinExistence type="predicted"/>
<dbReference type="AlphaFoldDB" id="A0A126Q016"/>
<accession>A0A126Q016</accession>
<keyword evidence="1" id="KW-0812">Transmembrane</keyword>
<dbReference type="RefSeq" id="WP_061095110.1">
    <property type="nucleotide sequence ID" value="NZ_CP014323.1"/>
</dbReference>